<dbReference type="OrthoDB" id="637707at2"/>
<evidence type="ECO:0000313" key="1">
    <source>
        <dbReference type="EMBL" id="RCH56392.1"/>
    </source>
</evidence>
<reference evidence="1 2" key="1">
    <citation type="submission" date="2018-05" db="EMBL/GenBank/DDBJ databases">
        <title>Mucilaginibacter hurinus sp. nov., isolated from briquette warehouse soil.</title>
        <authorList>
            <person name="Choi L."/>
        </authorList>
    </citation>
    <scope>NUCLEOTIDE SEQUENCE [LARGE SCALE GENOMIC DNA]</scope>
    <source>
        <strain evidence="1 2">ZR32</strain>
    </source>
</reference>
<sequence>MLKKIIYTLFMAGSGLLFTSCEKVIDVDIKEPPNQLVIEGNITDVSGTQTIKLSQSVPYTDTNIYPPVSGAVVTVSDDTGNTWTFTETEPGQYTFGPLQGVAGRKYTMTVTLDNKTYTATSIMPQAVPVDSLSITKISFGSTEIKTVAVHYTDPAGIANQYRYVMRINGVLTKRIYASNDRLQDGKPIKEQLFYGRDDDNKELESGDVVEVEMQGIDMPVFKYWFTLSQQTQRGPGGGVTPGNPPSNISGGVLGYFSAHTTQIESITVD</sequence>
<evidence type="ECO:0000313" key="2">
    <source>
        <dbReference type="Proteomes" id="UP000253209"/>
    </source>
</evidence>
<dbReference type="InterPro" id="IPR025345">
    <property type="entry name" value="DUF4249"/>
</dbReference>
<accession>A0A367GSH5</accession>
<dbReference type="RefSeq" id="WP_114003289.1">
    <property type="nucleotide sequence ID" value="NZ_QGDC01000001.1"/>
</dbReference>
<gene>
    <name evidence="1" type="ORF">DJ568_00590</name>
</gene>
<name>A0A367GSH5_9SPHI</name>
<protein>
    <submittedName>
        <fullName evidence="1">DUF4249 domain-containing protein</fullName>
    </submittedName>
</protein>
<dbReference type="PROSITE" id="PS51257">
    <property type="entry name" value="PROKAR_LIPOPROTEIN"/>
    <property type="match status" value="1"/>
</dbReference>
<dbReference type="AlphaFoldDB" id="A0A367GSH5"/>
<dbReference type="EMBL" id="QGDC01000001">
    <property type="protein sequence ID" value="RCH56392.1"/>
    <property type="molecule type" value="Genomic_DNA"/>
</dbReference>
<comment type="caution">
    <text evidence="1">The sequence shown here is derived from an EMBL/GenBank/DDBJ whole genome shotgun (WGS) entry which is preliminary data.</text>
</comment>
<proteinExistence type="predicted"/>
<keyword evidence="2" id="KW-1185">Reference proteome</keyword>
<organism evidence="1 2">
    <name type="scientific">Mucilaginibacter hurinus</name>
    <dbReference type="NCBI Taxonomy" id="2201324"/>
    <lineage>
        <taxon>Bacteria</taxon>
        <taxon>Pseudomonadati</taxon>
        <taxon>Bacteroidota</taxon>
        <taxon>Sphingobacteriia</taxon>
        <taxon>Sphingobacteriales</taxon>
        <taxon>Sphingobacteriaceae</taxon>
        <taxon>Mucilaginibacter</taxon>
    </lineage>
</organism>
<dbReference type="Pfam" id="PF14054">
    <property type="entry name" value="DUF4249"/>
    <property type="match status" value="1"/>
</dbReference>
<dbReference type="Proteomes" id="UP000253209">
    <property type="component" value="Unassembled WGS sequence"/>
</dbReference>